<evidence type="ECO:0000313" key="3">
    <source>
        <dbReference type="Proteomes" id="UP000043763"/>
    </source>
</evidence>
<evidence type="ECO:0000313" key="2">
    <source>
        <dbReference type="EMBL" id="CRF32770.1"/>
    </source>
</evidence>
<dbReference type="OrthoDB" id="307492at2"/>
<keyword evidence="1" id="KW-0732">Signal</keyword>
<dbReference type="EMBL" id="CVLB01000001">
    <property type="protein sequence ID" value="CRF32770.1"/>
    <property type="molecule type" value="Genomic_DNA"/>
</dbReference>
<proteinExistence type="predicted"/>
<name>A0A0G4K618_9SPIR</name>
<dbReference type="AlphaFoldDB" id="A0A0G4K618"/>
<keyword evidence="3" id="KW-1185">Reference proteome</keyword>
<evidence type="ECO:0000256" key="1">
    <source>
        <dbReference type="SAM" id="SignalP"/>
    </source>
</evidence>
<dbReference type="Proteomes" id="UP000043763">
    <property type="component" value="Unassembled WGS sequence"/>
</dbReference>
<feature type="chain" id="PRO_5005194673" evidence="1">
    <location>
        <begin position="21"/>
        <end position="176"/>
    </location>
</feature>
<feature type="signal peptide" evidence="1">
    <location>
        <begin position="1"/>
        <end position="20"/>
    </location>
</feature>
<organism evidence="2 3">
    <name type="scientific">Brachyspira suanatina</name>
    <dbReference type="NCBI Taxonomy" id="381802"/>
    <lineage>
        <taxon>Bacteria</taxon>
        <taxon>Pseudomonadati</taxon>
        <taxon>Spirochaetota</taxon>
        <taxon>Spirochaetia</taxon>
        <taxon>Brachyspirales</taxon>
        <taxon>Brachyspiraceae</taxon>
        <taxon>Brachyspira</taxon>
    </lineage>
</organism>
<accession>A0A0G4K618</accession>
<reference evidence="3" key="1">
    <citation type="submission" date="2015-04" db="EMBL/GenBank/DDBJ databases">
        <authorList>
            <person name="Mushtaq Mamoona"/>
        </authorList>
    </citation>
    <scope>NUCLEOTIDE SEQUENCE [LARGE SCALE GENOMIC DNA]</scope>
    <source>
        <strain evidence="3">AN4859/03</strain>
    </source>
</reference>
<sequence>MKKVFLFVLLFVFSFNFLNAQNITKDSDYSKNWSSFIFRKTIDMRGALYEGRPGGDLELVSGNNPLHLVKIYKFIGARSDTHAYYNHQVPISMFYDNAPALGLNLVEGYSIEGGKIMRYSKYIKSYQGKLDSWKKANSTFTNERWVANADADWNSYPVPQPEDVNWAEGEYAGELY</sequence>
<protein>
    <submittedName>
        <fullName evidence="2">Uncharacterized protein</fullName>
    </submittedName>
</protein>
<gene>
    <name evidence="2" type="ORF">BRSU_1013</name>
</gene>
<dbReference type="RefSeq" id="WP_048594191.1">
    <property type="nucleotide sequence ID" value="NZ_CVLB01000001.1"/>
</dbReference>